<dbReference type="SUPFAM" id="SSF55781">
    <property type="entry name" value="GAF domain-like"/>
    <property type="match status" value="1"/>
</dbReference>
<dbReference type="Gene3D" id="3.30.450.40">
    <property type="match status" value="1"/>
</dbReference>
<evidence type="ECO:0000313" key="7">
    <source>
        <dbReference type="Proteomes" id="UP001160334"/>
    </source>
</evidence>
<dbReference type="Gene3D" id="1.10.10.10">
    <property type="entry name" value="Winged helix-like DNA-binding domain superfamily/Winged helix DNA-binding domain"/>
    <property type="match status" value="1"/>
</dbReference>
<dbReference type="Pfam" id="PF01614">
    <property type="entry name" value="IclR_C"/>
    <property type="match status" value="1"/>
</dbReference>
<keyword evidence="7" id="KW-1185">Reference proteome</keyword>
<dbReference type="Pfam" id="PF09339">
    <property type="entry name" value="HTH_IclR"/>
    <property type="match status" value="1"/>
</dbReference>
<dbReference type="InterPro" id="IPR036390">
    <property type="entry name" value="WH_DNA-bd_sf"/>
</dbReference>
<protein>
    <submittedName>
        <fullName evidence="6">DNA-binding IclR family transcriptional regulator</fullName>
    </submittedName>
</protein>
<dbReference type="PANTHER" id="PTHR30136:SF2">
    <property type="entry name" value="TRANSCRIPTIONAL REGULATOR ICLR"/>
    <property type="match status" value="1"/>
</dbReference>
<dbReference type="InterPro" id="IPR050707">
    <property type="entry name" value="HTH_MetabolicPath_Reg"/>
</dbReference>
<dbReference type="SUPFAM" id="SSF46785">
    <property type="entry name" value="Winged helix' DNA-binding domain"/>
    <property type="match status" value="1"/>
</dbReference>
<dbReference type="PROSITE" id="PS51077">
    <property type="entry name" value="HTH_ICLR"/>
    <property type="match status" value="1"/>
</dbReference>
<dbReference type="InterPro" id="IPR036388">
    <property type="entry name" value="WH-like_DNA-bd_sf"/>
</dbReference>
<keyword evidence="2 6" id="KW-0238">DNA-binding</keyword>
<dbReference type="InterPro" id="IPR005471">
    <property type="entry name" value="Tscrpt_reg_IclR_N"/>
</dbReference>
<evidence type="ECO:0000256" key="1">
    <source>
        <dbReference type="ARBA" id="ARBA00023015"/>
    </source>
</evidence>
<evidence type="ECO:0000256" key="3">
    <source>
        <dbReference type="ARBA" id="ARBA00023163"/>
    </source>
</evidence>
<feature type="domain" description="HTH iclR-type" evidence="4">
    <location>
        <begin position="2"/>
        <end position="63"/>
    </location>
</feature>
<name>A0ABT6ME94_9NOCA</name>
<proteinExistence type="predicted"/>
<evidence type="ECO:0000256" key="2">
    <source>
        <dbReference type="ARBA" id="ARBA00023125"/>
    </source>
</evidence>
<accession>A0ABT6ME94</accession>
<evidence type="ECO:0000313" key="6">
    <source>
        <dbReference type="EMBL" id="MDH6282649.1"/>
    </source>
</evidence>
<sequence length="242" mass="25836">MLSTVERTGKVLNLFSAETPEWGVTEAAGVLGVPKSNVHDIMASMSRIGLLQRTSAGRYRLGWRLLSISYDLLRGSGFETLAKKVVSDLAAHLGETVTVGAWDGLHVVCVASAPATPETHTLRPGAQLPGHASALGKLLMAHLPRETTIGIVDRYGLPRLTPHTVSDVPLFESRLESARQHGVACEHEEFAPGVACIAAGIHNRGDIVAALSLSAPVDRMRARRAEFTAAVRGAARRLSRLS</sequence>
<comment type="caution">
    <text evidence="6">The sequence shown here is derived from an EMBL/GenBank/DDBJ whole genome shotgun (WGS) entry which is preliminary data.</text>
</comment>
<gene>
    <name evidence="6" type="ORF">M2280_003886</name>
</gene>
<dbReference type="EMBL" id="JARXVC010000011">
    <property type="protein sequence ID" value="MDH6282649.1"/>
    <property type="molecule type" value="Genomic_DNA"/>
</dbReference>
<organism evidence="6 7">
    <name type="scientific">Prescottella agglutinans</name>
    <dbReference type="NCBI Taxonomy" id="1644129"/>
    <lineage>
        <taxon>Bacteria</taxon>
        <taxon>Bacillati</taxon>
        <taxon>Actinomycetota</taxon>
        <taxon>Actinomycetes</taxon>
        <taxon>Mycobacteriales</taxon>
        <taxon>Nocardiaceae</taxon>
        <taxon>Prescottella</taxon>
    </lineage>
</organism>
<dbReference type="RefSeq" id="WP_280761952.1">
    <property type="nucleotide sequence ID" value="NZ_JARXVC010000011.1"/>
</dbReference>
<dbReference type="InterPro" id="IPR029016">
    <property type="entry name" value="GAF-like_dom_sf"/>
</dbReference>
<dbReference type="GO" id="GO:0003677">
    <property type="term" value="F:DNA binding"/>
    <property type="evidence" value="ECO:0007669"/>
    <property type="project" value="UniProtKB-KW"/>
</dbReference>
<evidence type="ECO:0000259" key="4">
    <source>
        <dbReference type="PROSITE" id="PS51077"/>
    </source>
</evidence>
<keyword evidence="3" id="KW-0804">Transcription</keyword>
<dbReference type="PROSITE" id="PS51078">
    <property type="entry name" value="ICLR_ED"/>
    <property type="match status" value="1"/>
</dbReference>
<feature type="domain" description="IclR-ED" evidence="5">
    <location>
        <begin position="64"/>
        <end position="242"/>
    </location>
</feature>
<reference evidence="6 7" key="1">
    <citation type="submission" date="2023-04" db="EMBL/GenBank/DDBJ databases">
        <title>Forest soil microbial communities from Buena Vista Peninsula, Colon Province, Panama.</title>
        <authorList>
            <person name="Bouskill N."/>
        </authorList>
    </citation>
    <scope>NUCLEOTIDE SEQUENCE [LARGE SCALE GENOMIC DNA]</scope>
    <source>
        <strain evidence="6 7">CFH S0262</strain>
    </source>
</reference>
<dbReference type="PANTHER" id="PTHR30136">
    <property type="entry name" value="HELIX-TURN-HELIX TRANSCRIPTIONAL REGULATOR, ICLR FAMILY"/>
    <property type="match status" value="1"/>
</dbReference>
<dbReference type="Proteomes" id="UP001160334">
    <property type="component" value="Unassembled WGS sequence"/>
</dbReference>
<dbReference type="InterPro" id="IPR014757">
    <property type="entry name" value="Tscrpt_reg_IclR_C"/>
</dbReference>
<dbReference type="SMART" id="SM00346">
    <property type="entry name" value="HTH_ICLR"/>
    <property type="match status" value="1"/>
</dbReference>
<keyword evidence="1" id="KW-0805">Transcription regulation</keyword>
<evidence type="ECO:0000259" key="5">
    <source>
        <dbReference type="PROSITE" id="PS51078"/>
    </source>
</evidence>